<sequence>MSPNVSSAETKPERTIESEAEEVKMQFRQQAEDLKTKHAEEHPDYHYSPRKPSERKRRASSRQDRKTSLSTKSPKSPMSTNEVSDVSTPGYTELMCLPVDDGLAGIDIPMPEQPFEFDHMAFDTLLEQMRQDSGLDNPFPENLDFSDYMTEYP</sequence>
<gene>
    <name evidence="1" type="ORF">N8T08_002706</name>
</gene>
<accession>A0ACC3B8F0</accession>
<keyword evidence="2" id="KW-1185">Reference proteome</keyword>
<proteinExistence type="predicted"/>
<evidence type="ECO:0000313" key="1">
    <source>
        <dbReference type="EMBL" id="KAK1146633.1"/>
    </source>
</evidence>
<protein>
    <submittedName>
        <fullName evidence="1">Uncharacterized protein</fullName>
    </submittedName>
</protein>
<dbReference type="Proteomes" id="UP001177260">
    <property type="component" value="Unassembled WGS sequence"/>
</dbReference>
<organism evidence="1 2">
    <name type="scientific">Aspergillus melleus</name>
    <dbReference type="NCBI Taxonomy" id="138277"/>
    <lineage>
        <taxon>Eukaryota</taxon>
        <taxon>Fungi</taxon>
        <taxon>Dikarya</taxon>
        <taxon>Ascomycota</taxon>
        <taxon>Pezizomycotina</taxon>
        <taxon>Eurotiomycetes</taxon>
        <taxon>Eurotiomycetidae</taxon>
        <taxon>Eurotiales</taxon>
        <taxon>Aspergillaceae</taxon>
        <taxon>Aspergillus</taxon>
        <taxon>Aspergillus subgen. Circumdati</taxon>
    </lineage>
</organism>
<reference evidence="1 2" key="1">
    <citation type="journal article" date="2023" name="ACS Omega">
        <title>Identification of the Neoaspergillic Acid Biosynthesis Gene Cluster by Establishing an In Vitro CRISPR-Ribonucleoprotein Genetic System in Aspergillus melleus.</title>
        <authorList>
            <person name="Yuan B."/>
            <person name="Grau M.F."/>
            <person name="Murata R.M."/>
            <person name="Torok T."/>
            <person name="Venkateswaran K."/>
            <person name="Stajich J.E."/>
            <person name="Wang C.C.C."/>
        </authorList>
    </citation>
    <scope>NUCLEOTIDE SEQUENCE [LARGE SCALE GENOMIC DNA]</scope>
    <source>
        <strain evidence="1 2">IMV 1140</strain>
    </source>
</reference>
<comment type="caution">
    <text evidence="1">The sequence shown here is derived from an EMBL/GenBank/DDBJ whole genome shotgun (WGS) entry which is preliminary data.</text>
</comment>
<evidence type="ECO:0000313" key="2">
    <source>
        <dbReference type="Proteomes" id="UP001177260"/>
    </source>
</evidence>
<dbReference type="EMBL" id="JAOPJF010000016">
    <property type="protein sequence ID" value="KAK1146633.1"/>
    <property type="molecule type" value="Genomic_DNA"/>
</dbReference>
<name>A0ACC3B8F0_9EURO</name>